<organism evidence="3 4">
    <name type="scientific">Rhizobium halophytocola</name>
    <dbReference type="NCBI Taxonomy" id="735519"/>
    <lineage>
        <taxon>Bacteria</taxon>
        <taxon>Pseudomonadati</taxon>
        <taxon>Pseudomonadota</taxon>
        <taxon>Alphaproteobacteria</taxon>
        <taxon>Hyphomicrobiales</taxon>
        <taxon>Rhizobiaceae</taxon>
        <taxon>Rhizobium/Agrobacterium group</taxon>
        <taxon>Rhizobium</taxon>
    </lineage>
</organism>
<protein>
    <recommendedName>
        <fullName evidence="2">YrhK domain-containing protein</fullName>
    </recommendedName>
</protein>
<keyword evidence="1" id="KW-1133">Transmembrane helix</keyword>
<evidence type="ECO:0000313" key="3">
    <source>
        <dbReference type="EMBL" id="MBP1850660.1"/>
    </source>
</evidence>
<proteinExistence type="predicted"/>
<sequence>MALFRPENRTKSQRNRRIYAIYEIAYTLVDFSAAFLFLIGSVLFFYKSLETPAIWCFVIGSVFFALKPTLRVIREFQYLAEGDWEDLAERAER</sequence>
<feature type="transmembrane region" description="Helical" evidence="1">
    <location>
        <begin position="21"/>
        <end position="46"/>
    </location>
</feature>
<evidence type="ECO:0000256" key="1">
    <source>
        <dbReference type="SAM" id="Phobius"/>
    </source>
</evidence>
<evidence type="ECO:0000313" key="4">
    <source>
        <dbReference type="Proteomes" id="UP000759443"/>
    </source>
</evidence>
<dbReference type="InterPro" id="IPR025424">
    <property type="entry name" value="YrhK_domain"/>
</dbReference>
<name>A0ABS4DYA7_9HYPH</name>
<keyword evidence="4" id="KW-1185">Reference proteome</keyword>
<evidence type="ECO:0000259" key="2">
    <source>
        <dbReference type="Pfam" id="PF14145"/>
    </source>
</evidence>
<dbReference type="RefSeq" id="WP_209944619.1">
    <property type="nucleotide sequence ID" value="NZ_JAGGJU010000005.1"/>
</dbReference>
<feature type="transmembrane region" description="Helical" evidence="1">
    <location>
        <begin position="52"/>
        <end position="70"/>
    </location>
</feature>
<gene>
    <name evidence="3" type="ORF">J2Z17_002097</name>
</gene>
<feature type="domain" description="YrhK" evidence="2">
    <location>
        <begin position="21"/>
        <end position="75"/>
    </location>
</feature>
<keyword evidence="1" id="KW-0812">Transmembrane</keyword>
<dbReference type="Proteomes" id="UP000759443">
    <property type="component" value="Unassembled WGS sequence"/>
</dbReference>
<dbReference type="EMBL" id="JAGGJU010000005">
    <property type="protein sequence ID" value="MBP1850660.1"/>
    <property type="molecule type" value="Genomic_DNA"/>
</dbReference>
<accession>A0ABS4DYA7</accession>
<comment type="caution">
    <text evidence="3">The sequence shown here is derived from an EMBL/GenBank/DDBJ whole genome shotgun (WGS) entry which is preliminary data.</text>
</comment>
<reference evidence="3 4" key="1">
    <citation type="submission" date="2021-03" db="EMBL/GenBank/DDBJ databases">
        <title>Genomic Encyclopedia of Type Strains, Phase IV (KMG-IV): sequencing the most valuable type-strain genomes for metagenomic binning, comparative biology and taxonomic classification.</title>
        <authorList>
            <person name="Goeker M."/>
        </authorList>
    </citation>
    <scope>NUCLEOTIDE SEQUENCE [LARGE SCALE GENOMIC DNA]</scope>
    <source>
        <strain evidence="3 4">DSM 21600</strain>
    </source>
</reference>
<dbReference type="Pfam" id="PF14145">
    <property type="entry name" value="YrhK"/>
    <property type="match status" value="1"/>
</dbReference>
<keyword evidence="1" id="KW-0472">Membrane</keyword>